<feature type="transmembrane region" description="Helical" evidence="8">
    <location>
        <begin position="204"/>
        <end position="230"/>
    </location>
</feature>
<keyword evidence="7 8" id="KW-0472">Membrane</keyword>
<comment type="subcellular location">
    <subcellularLocation>
        <location evidence="1">Cell membrane</location>
        <topology evidence="1">Multi-pass membrane protein</topology>
    </subcellularLocation>
</comment>
<feature type="transmembrane region" description="Helical" evidence="8">
    <location>
        <begin position="124"/>
        <end position="142"/>
    </location>
</feature>
<dbReference type="RefSeq" id="WP_054464859.1">
    <property type="nucleotide sequence ID" value="NZ_JACJSK010000003.1"/>
</dbReference>
<feature type="transmembrane region" description="Helical" evidence="8">
    <location>
        <begin position="149"/>
        <end position="168"/>
    </location>
</feature>
<evidence type="ECO:0000256" key="2">
    <source>
        <dbReference type="ARBA" id="ARBA00022475"/>
    </source>
</evidence>
<dbReference type="InterPro" id="IPR038731">
    <property type="entry name" value="RgtA/B/C-like"/>
</dbReference>
<reference evidence="10 11" key="1">
    <citation type="journal article" date="2020" name="ISME J.">
        <title>Comparative genomics reveals insights into cyanobacterial evolution and habitat adaptation.</title>
        <authorList>
            <person name="Chen M.Y."/>
            <person name="Teng W.K."/>
            <person name="Zhao L."/>
            <person name="Hu C.X."/>
            <person name="Zhou Y.K."/>
            <person name="Han B.P."/>
            <person name="Song L.R."/>
            <person name="Shu W.S."/>
        </authorList>
    </citation>
    <scope>NUCLEOTIDE SEQUENCE [LARGE SCALE GENOMIC DNA]</scope>
    <source>
        <strain evidence="10 11">FACHB-1370</strain>
    </source>
</reference>
<keyword evidence="4" id="KW-0808">Transferase</keyword>
<protein>
    <submittedName>
        <fullName evidence="10">Glycosyltransferase family 39 protein</fullName>
    </submittedName>
</protein>
<accession>A0ABR8E8V7</accession>
<keyword evidence="11" id="KW-1185">Reference proteome</keyword>
<feature type="transmembrane region" description="Helical" evidence="8">
    <location>
        <begin position="12"/>
        <end position="32"/>
    </location>
</feature>
<feature type="domain" description="Glycosyltransferase RgtA/B/C/D-like" evidence="9">
    <location>
        <begin position="99"/>
        <end position="259"/>
    </location>
</feature>
<feature type="transmembrane region" description="Helical" evidence="8">
    <location>
        <begin position="414"/>
        <end position="431"/>
    </location>
</feature>
<feature type="transmembrane region" description="Helical" evidence="8">
    <location>
        <begin position="349"/>
        <end position="371"/>
    </location>
</feature>
<dbReference type="Pfam" id="PF13231">
    <property type="entry name" value="PMT_2"/>
    <property type="match status" value="1"/>
</dbReference>
<evidence type="ECO:0000256" key="3">
    <source>
        <dbReference type="ARBA" id="ARBA00022676"/>
    </source>
</evidence>
<evidence type="ECO:0000256" key="8">
    <source>
        <dbReference type="SAM" id="Phobius"/>
    </source>
</evidence>
<keyword evidence="6 8" id="KW-1133">Transmembrane helix</keyword>
<feature type="transmembrane region" description="Helical" evidence="8">
    <location>
        <begin position="242"/>
        <end position="268"/>
    </location>
</feature>
<evidence type="ECO:0000256" key="4">
    <source>
        <dbReference type="ARBA" id="ARBA00022679"/>
    </source>
</evidence>
<organism evidence="10 11">
    <name type="scientific">Planktothricoides raciborskii FACHB-1370</name>
    <dbReference type="NCBI Taxonomy" id="2949576"/>
    <lineage>
        <taxon>Bacteria</taxon>
        <taxon>Bacillati</taxon>
        <taxon>Cyanobacteriota</taxon>
        <taxon>Cyanophyceae</taxon>
        <taxon>Oscillatoriophycideae</taxon>
        <taxon>Oscillatoriales</taxon>
        <taxon>Oscillatoriaceae</taxon>
        <taxon>Planktothricoides</taxon>
    </lineage>
</organism>
<evidence type="ECO:0000256" key="7">
    <source>
        <dbReference type="ARBA" id="ARBA00023136"/>
    </source>
</evidence>
<proteinExistence type="predicted"/>
<evidence type="ECO:0000256" key="5">
    <source>
        <dbReference type="ARBA" id="ARBA00022692"/>
    </source>
</evidence>
<comment type="caution">
    <text evidence="10">The sequence shown here is derived from an EMBL/GenBank/DDBJ whole genome shotgun (WGS) entry which is preliminary data.</text>
</comment>
<evidence type="ECO:0000256" key="1">
    <source>
        <dbReference type="ARBA" id="ARBA00004651"/>
    </source>
</evidence>
<dbReference type="Proteomes" id="UP000641954">
    <property type="component" value="Unassembled WGS sequence"/>
</dbReference>
<feature type="transmembrane region" description="Helical" evidence="8">
    <location>
        <begin position="319"/>
        <end position="342"/>
    </location>
</feature>
<evidence type="ECO:0000313" key="11">
    <source>
        <dbReference type="Proteomes" id="UP000641954"/>
    </source>
</evidence>
<keyword evidence="2" id="KW-1003">Cell membrane</keyword>
<name>A0ABR8E8V7_9CYAN</name>
<keyword evidence="5 8" id="KW-0812">Transmembrane</keyword>
<dbReference type="PANTHER" id="PTHR33908">
    <property type="entry name" value="MANNOSYLTRANSFERASE YKCB-RELATED"/>
    <property type="match status" value="1"/>
</dbReference>
<evidence type="ECO:0000313" key="10">
    <source>
        <dbReference type="EMBL" id="MBD2542857.1"/>
    </source>
</evidence>
<gene>
    <name evidence="10" type="ORF">H6G72_03090</name>
</gene>
<dbReference type="EMBL" id="JACJSK010000003">
    <property type="protein sequence ID" value="MBD2542857.1"/>
    <property type="molecule type" value="Genomic_DNA"/>
</dbReference>
<dbReference type="InterPro" id="IPR050297">
    <property type="entry name" value="LipidA_mod_glycosyltrf_83"/>
</dbReference>
<dbReference type="PANTHER" id="PTHR33908:SF11">
    <property type="entry name" value="MEMBRANE PROTEIN"/>
    <property type="match status" value="1"/>
</dbReference>
<keyword evidence="3" id="KW-0328">Glycosyltransferase</keyword>
<sequence length="547" mass="62664">MNNFFLKNKQNLPIWLKISVIFMIGLGIFFRFGHLDNKAIWFDEAFTFLAISGHTVTEVGQEVSNNGIVSIVALDKYQHINPDRGVNDTVRYLITSDPQHPPLYYVLARLWAQLFGDSATGVRSLSAVISLLIFPSVYWLCLELFESPVVGWVAMGLMAISPLEIFFGQDARQYGLWMVTILVSSAALLRNIRRETLLNWTIYSLTLVAGLYTHLFTVLVAIAHGIYIVFQQRFRLNKTLGNYLLATIAALFMFSPWIVVLITHISLAKKLTSHVSFFKLDNPVDLIAILLTQISRIFFDINFSSYTPGVNQSFWEIEPINYSIISGIFSLFLILYIFYVLLKKGINQIYLFLIFWGVIPSISLLLPDMILGGVRSTIFRYQLPLYLSLQIAVAYTLSIYIFSEKCWHKRIWQCVMIGFLVAGLISDVSLFKADTWWIQIGNKGVLATAKYINKFEKPLYLTSNYMPNIGELLILSHMLDSSTNILMIEDGYLPILLPETDNIFLFDDSIMMANSNNLITRFKEDKTYSLNLIDEPRIELWQVEKIQ</sequence>
<evidence type="ECO:0000256" key="6">
    <source>
        <dbReference type="ARBA" id="ARBA00022989"/>
    </source>
</evidence>
<feature type="transmembrane region" description="Helical" evidence="8">
    <location>
        <begin position="383"/>
        <end position="402"/>
    </location>
</feature>
<evidence type="ECO:0000259" key="9">
    <source>
        <dbReference type="Pfam" id="PF13231"/>
    </source>
</evidence>